<dbReference type="GO" id="GO:0055085">
    <property type="term" value="P:transmembrane transport"/>
    <property type="evidence" value="ECO:0007669"/>
    <property type="project" value="InterPro"/>
</dbReference>
<feature type="domain" description="Sodium/calcium exchanger membrane region" evidence="6">
    <location>
        <begin position="251"/>
        <end position="395"/>
    </location>
</feature>
<dbReference type="OrthoDB" id="291322at2157"/>
<dbReference type="EMBL" id="WSZK01000018">
    <property type="protein sequence ID" value="MWG35233.1"/>
    <property type="molecule type" value="Genomic_DNA"/>
</dbReference>
<organism evidence="7 8">
    <name type="scientific">Halomarina oriensis</name>
    <dbReference type="NCBI Taxonomy" id="671145"/>
    <lineage>
        <taxon>Archaea</taxon>
        <taxon>Methanobacteriati</taxon>
        <taxon>Methanobacteriota</taxon>
        <taxon>Stenosarchaea group</taxon>
        <taxon>Halobacteria</taxon>
        <taxon>Halobacteriales</taxon>
        <taxon>Natronomonadaceae</taxon>
        <taxon>Halomarina</taxon>
    </lineage>
</organism>
<feature type="transmembrane region" description="Helical" evidence="5">
    <location>
        <begin position="198"/>
        <end position="222"/>
    </location>
</feature>
<proteinExistence type="predicted"/>
<dbReference type="RefSeq" id="WP_158204917.1">
    <property type="nucleotide sequence ID" value="NZ_WSZK01000018.1"/>
</dbReference>
<dbReference type="GO" id="GO:0016020">
    <property type="term" value="C:membrane"/>
    <property type="evidence" value="ECO:0007669"/>
    <property type="project" value="UniProtKB-SubCell"/>
</dbReference>
<dbReference type="InterPro" id="IPR044880">
    <property type="entry name" value="NCX_ion-bd_dom_sf"/>
</dbReference>
<dbReference type="InterPro" id="IPR004837">
    <property type="entry name" value="NaCa_Exmemb"/>
</dbReference>
<dbReference type="Pfam" id="PF01699">
    <property type="entry name" value="Na_Ca_ex"/>
    <property type="match status" value="2"/>
</dbReference>
<evidence type="ECO:0000313" key="7">
    <source>
        <dbReference type="EMBL" id="MWG35233.1"/>
    </source>
</evidence>
<evidence type="ECO:0000256" key="3">
    <source>
        <dbReference type="ARBA" id="ARBA00022989"/>
    </source>
</evidence>
<evidence type="ECO:0000256" key="2">
    <source>
        <dbReference type="ARBA" id="ARBA00022692"/>
    </source>
</evidence>
<comment type="caution">
    <text evidence="7">The sequence shown here is derived from an EMBL/GenBank/DDBJ whole genome shotgun (WGS) entry which is preliminary data.</text>
</comment>
<feature type="domain" description="Sodium/calcium exchanger membrane region" evidence="6">
    <location>
        <begin position="46"/>
        <end position="222"/>
    </location>
</feature>
<keyword evidence="4 5" id="KW-0472">Membrane</keyword>
<sequence>MLERLRHPLSAVVLAFLLTAPWVGTRLYVFFTPSLDSPEALLSTGAVVAVSGLAVLGASFLLAWGAETAEKDVPRAFAIAVLAILAVAPEYAVDALYAWNAGANAGTAEGARNANLAVANMTGANRILIGIGWSAIALFTIYKARTTNDPAVEKRRGFLRDVVTLDRGIATEIAFLLAATAFAFLVPFSLGSFDGSGAVGGIGIVDTVVLVGLYLVYIAIIIRGDVEHEEQVGVPGYLQSWSKAPRIASVLFLFVYSGTMIFISVEHFAHGLEVLGTENNIPEFFMIQWVAPLASEAPELIVVAYLVNKARSTAGFNALISSKLNQWTLLIGTIAVVYSIAAGEIATLPFDEKQVAEIWITAAQSFFAIAILTNFEISLREAVGLFVLFISQVLIEFAIILSFPETGSGTFTALGLTLPNSAEALSIYVLYAYTVLYLVIGGYLFATRWDEVRMLFGRTVTNAREAFGGETAQPDHAD</sequence>
<feature type="transmembrane region" description="Helical" evidence="5">
    <location>
        <begin position="41"/>
        <end position="64"/>
    </location>
</feature>
<keyword evidence="2 5" id="KW-0812">Transmembrane</keyword>
<feature type="transmembrane region" description="Helical" evidence="5">
    <location>
        <begin position="76"/>
        <end position="99"/>
    </location>
</feature>
<keyword evidence="3 5" id="KW-1133">Transmembrane helix</keyword>
<dbReference type="Gene3D" id="1.20.1420.30">
    <property type="entry name" value="NCX, central ion-binding region"/>
    <property type="match status" value="2"/>
</dbReference>
<accession>A0A6B0GRC3</accession>
<protein>
    <submittedName>
        <fullName evidence="7">Sodium:calcium antiporter</fullName>
    </submittedName>
</protein>
<gene>
    <name evidence="7" type="ORF">GQS65_12170</name>
</gene>
<feature type="transmembrane region" description="Helical" evidence="5">
    <location>
        <begin position="358"/>
        <end position="375"/>
    </location>
</feature>
<evidence type="ECO:0000256" key="1">
    <source>
        <dbReference type="ARBA" id="ARBA00004141"/>
    </source>
</evidence>
<name>A0A6B0GRC3_9EURY</name>
<dbReference type="AlphaFoldDB" id="A0A6B0GRC3"/>
<evidence type="ECO:0000313" key="8">
    <source>
        <dbReference type="Proteomes" id="UP000451471"/>
    </source>
</evidence>
<feature type="transmembrane region" description="Helical" evidence="5">
    <location>
        <begin position="165"/>
        <end position="186"/>
    </location>
</feature>
<evidence type="ECO:0000259" key="6">
    <source>
        <dbReference type="Pfam" id="PF01699"/>
    </source>
</evidence>
<evidence type="ECO:0000256" key="4">
    <source>
        <dbReference type="ARBA" id="ARBA00023136"/>
    </source>
</evidence>
<feature type="transmembrane region" description="Helical" evidence="5">
    <location>
        <begin position="247"/>
        <end position="265"/>
    </location>
</feature>
<feature type="transmembrane region" description="Helical" evidence="5">
    <location>
        <begin position="285"/>
        <end position="307"/>
    </location>
</feature>
<feature type="transmembrane region" description="Helical" evidence="5">
    <location>
        <begin position="127"/>
        <end position="144"/>
    </location>
</feature>
<feature type="transmembrane region" description="Helical" evidence="5">
    <location>
        <begin position="327"/>
        <end position="346"/>
    </location>
</feature>
<feature type="transmembrane region" description="Helical" evidence="5">
    <location>
        <begin position="382"/>
        <end position="404"/>
    </location>
</feature>
<feature type="transmembrane region" description="Helical" evidence="5">
    <location>
        <begin position="424"/>
        <end position="446"/>
    </location>
</feature>
<evidence type="ECO:0000256" key="5">
    <source>
        <dbReference type="SAM" id="Phobius"/>
    </source>
</evidence>
<comment type="subcellular location">
    <subcellularLocation>
        <location evidence="1">Membrane</location>
        <topology evidence="1">Multi-pass membrane protein</topology>
    </subcellularLocation>
</comment>
<dbReference type="Proteomes" id="UP000451471">
    <property type="component" value="Unassembled WGS sequence"/>
</dbReference>
<keyword evidence="8" id="KW-1185">Reference proteome</keyword>
<reference evidence="7 8" key="1">
    <citation type="submission" date="2019-12" db="EMBL/GenBank/DDBJ databases">
        <title>Halocatena pleomorpha gen. nov. sp. nov., an extremely halophilic archaeon of family Halobacteriaceae isolated from saltpan soil.</title>
        <authorList>
            <person name="Pal Y."/>
            <person name="Verma A."/>
            <person name="Krishnamurthi S."/>
            <person name="Kumar P."/>
        </authorList>
    </citation>
    <scope>NUCLEOTIDE SEQUENCE [LARGE SCALE GENOMIC DNA]</scope>
    <source>
        <strain evidence="7 8">JCM 16495</strain>
    </source>
</reference>